<accession>A0ABR2K3E9</accession>
<feature type="signal peptide" evidence="1">
    <location>
        <begin position="1"/>
        <end position="29"/>
    </location>
</feature>
<keyword evidence="3" id="KW-1185">Reference proteome</keyword>
<dbReference type="Proteomes" id="UP001470230">
    <property type="component" value="Unassembled WGS sequence"/>
</dbReference>
<organism evidence="2 3">
    <name type="scientific">Tritrichomonas musculus</name>
    <dbReference type="NCBI Taxonomy" id="1915356"/>
    <lineage>
        <taxon>Eukaryota</taxon>
        <taxon>Metamonada</taxon>
        <taxon>Parabasalia</taxon>
        <taxon>Tritrichomonadida</taxon>
        <taxon>Tritrichomonadidae</taxon>
        <taxon>Tritrichomonas</taxon>
    </lineage>
</organism>
<protein>
    <submittedName>
        <fullName evidence="2">Uncharacterized protein</fullName>
    </submittedName>
</protein>
<name>A0ABR2K3E9_9EUKA</name>
<gene>
    <name evidence="2" type="ORF">M9Y10_041091</name>
</gene>
<evidence type="ECO:0000313" key="2">
    <source>
        <dbReference type="EMBL" id="KAK8885640.1"/>
    </source>
</evidence>
<evidence type="ECO:0000256" key="1">
    <source>
        <dbReference type="SAM" id="SignalP"/>
    </source>
</evidence>
<evidence type="ECO:0000313" key="3">
    <source>
        <dbReference type="Proteomes" id="UP001470230"/>
    </source>
</evidence>
<proteinExistence type="predicted"/>
<reference evidence="2 3" key="1">
    <citation type="submission" date="2024-04" db="EMBL/GenBank/DDBJ databases">
        <title>Tritrichomonas musculus Genome.</title>
        <authorList>
            <person name="Alves-Ferreira E."/>
            <person name="Grigg M."/>
            <person name="Lorenzi H."/>
            <person name="Galac M."/>
        </authorList>
    </citation>
    <scope>NUCLEOTIDE SEQUENCE [LARGE SCALE GENOMIC DNA]</scope>
    <source>
        <strain evidence="2 3">EAF2021</strain>
    </source>
</reference>
<comment type="caution">
    <text evidence="2">The sequence shown here is derived from an EMBL/GenBank/DDBJ whole genome shotgun (WGS) entry which is preliminary data.</text>
</comment>
<dbReference type="EMBL" id="JAPFFF010000007">
    <property type="protein sequence ID" value="KAK8885640.1"/>
    <property type="molecule type" value="Genomic_DNA"/>
</dbReference>
<feature type="chain" id="PRO_5047403926" evidence="1">
    <location>
        <begin position="30"/>
        <end position="183"/>
    </location>
</feature>
<keyword evidence="1" id="KW-0732">Signal</keyword>
<sequence length="183" mass="19103">MFRGLKFNFFPSSFIASTLLVDCVDVGSCSNWKRFNPLAGVNLMLNVGDPFGDSFAGLASLFLMPNVKSLKRFFVFGADDFASLLFMSFMLEKVKSGKLKGGISFLESALPAAAVVAVVGEVSLGWTLVLPKPGHGDGLGGSKLVADAGTAGLAASSVLASFLSNEKSPKLKLVAGLAKSCQN</sequence>